<keyword evidence="2" id="KW-1185">Reference proteome</keyword>
<reference evidence="2" key="1">
    <citation type="journal article" date="2019" name="Int. J. Syst. Evol. Microbiol.">
        <title>The Global Catalogue of Microorganisms (GCM) 10K type strain sequencing project: providing services to taxonomists for standard genome sequencing and annotation.</title>
        <authorList>
            <consortium name="The Broad Institute Genomics Platform"/>
            <consortium name="The Broad Institute Genome Sequencing Center for Infectious Disease"/>
            <person name="Wu L."/>
            <person name="Ma J."/>
        </authorList>
    </citation>
    <scope>NUCLEOTIDE SEQUENCE [LARGE SCALE GENOMIC DNA]</scope>
    <source>
        <strain evidence="2">CGMCC 4.7393</strain>
    </source>
</reference>
<protein>
    <submittedName>
        <fullName evidence="1">Uncharacterized protein</fullName>
    </submittedName>
</protein>
<accession>A0ABW2DST2</accession>
<name>A0ABW2DST2_9BACT</name>
<evidence type="ECO:0000313" key="1">
    <source>
        <dbReference type="EMBL" id="MFC6999543.1"/>
    </source>
</evidence>
<gene>
    <name evidence="1" type="ORF">ACFQHR_18045</name>
</gene>
<sequence>MGQFPFEISAQLVLTVQQDNVLVVAEENYVIINFKDHAMLERVMQNVLPSSSGGGGGGIMASIEKVRGMSSKLMEAGIVIDVRVNNKTYVQLGTSATPKITASAVMGKVSSWFK</sequence>
<comment type="caution">
    <text evidence="1">The sequence shown here is derived from an EMBL/GenBank/DDBJ whole genome shotgun (WGS) entry which is preliminary data.</text>
</comment>
<dbReference type="RefSeq" id="WP_066621246.1">
    <property type="nucleotide sequence ID" value="NZ_JBHSYQ010000016.1"/>
</dbReference>
<dbReference type="EMBL" id="JBHSYQ010000016">
    <property type="protein sequence ID" value="MFC6999543.1"/>
    <property type="molecule type" value="Genomic_DNA"/>
</dbReference>
<organism evidence="1 2">
    <name type="scientific">Rufibacter roseus</name>
    <dbReference type="NCBI Taxonomy" id="1567108"/>
    <lineage>
        <taxon>Bacteria</taxon>
        <taxon>Pseudomonadati</taxon>
        <taxon>Bacteroidota</taxon>
        <taxon>Cytophagia</taxon>
        <taxon>Cytophagales</taxon>
        <taxon>Hymenobacteraceae</taxon>
        <taxon>Rufibacter</taxon>
    </lineage>
</organism>
<evidence type="ECO:0000313" key="2">
    <source>
        <dbReference type="Proteomes" id="UP001596405"/>
    </source>
</evidence>
<dbReference type="Proteomes" id="UP001596405">
    <property type="component" value="Unassembled WGS sequence"/>
</dbReference>
<proteinExistence type="predicted"/>